<dbReference type="InterPro" id="IPR004981">
    <property type="entry name" value="Trp_2_3_dOase"/>
</dbReference>
<dbReference type="GO" id="GO:0019441">
    <property type="term" value="P:L-tryptophan catabolic process to kynurenine"/>
    <property type="evidence" value="ECO:0007669"/>
    <property type="project" value="InterPro"/>
</dbReference>
<comment type="caution">
    <text evidence="1">The sequence shown here is derived from an EMBL/GenBank/DDBJ whole genome shotgun (WGS) entry which is preliminary data.</text>
</comment>
<protein>
    <recommendedName>
        <fullName evidence="3">Tryptophan 2,3-dioxygenase</fullName>
    </recommendedName>
</protein>
<accession>A0A6H9UYS8</accession>
<evidence type="ECO:0000313" key="2">
    <source>
        <dbReference type="Proteomes" id="UP000442707"/>
    </source>
</evidence>
<dbReference type="AlphaFoldDB" id="A0A6H9UYS8"/>
<dbReference type="PANTHER" id="PTHR10138">
    <property type="entry name" value="TRYPTOPHAN 2,3-DIOXYGENASE"/>
    <property type="match status" value="1"/>
</dbReference>
<dbReference type="Gene3D" id="1.20.58.480">
    <property type="match status" value="1"/>
</dbReference>
<dbReference type="GO" id="GO:0004833">
    <property type="term" value="F:L-tryptophan 2,3-dioxygenase activity"/>
    <property type="evidence" value="ECO:0007669"/>
    <property type="project" value="InterPro"/>
</dbReference>
<dbReference type="PANTHER" id="PTHR10138:SF0">
    <property type="entry name" value="TRYPTOPHAN 2,3-DIOXYGENASE"/>
    <property type="match status" value="1"/>
</dbReference>
<gene>
    <name evidence="1" type="ORF">F7R91_20930</name>
</gene>
<dbReference type="GO" id="GO:0020037">
    <property type="term" value="F:heme binding"/>
    <property type="evidence" value="ECO:0007669"/>
    <property type="project" value="InterPro"/>
</dbReference>
<evidence type="ECO:0008006" key="3">
    <source>
        <dbReference type="Google" id="ProtNLM"/>
    </source>
</evidence>
<proteinExistence type="predicted"/>
<dbReference type="InterPro" id="IPR037217">
    <property type="entry name" value="Trp/Indoleamine_2_3_dOase-like"/>
</dbReference>
<dbReference type="SUPFAM" id="SSF140959">
    <property type="entry name" value="Indolic compounds 2,3-dioxygenase-like"/>
    <property type="match status" value="1"/>
</dbReference>
<evidence type="ECO:0000313" key="1">
    <source>
        <dbReference type="EMBL" id="KAB1144706.1"/>
    </source>
</evidence>
<name>A0A6H9UYS8_9ACTN</name>
<organism evidence="1 2">
    <name type="scientific">Streptomyces luteolifulvus</name>
    <dbReference type="NCBI Taxonomy" id="2615112"/>
    <lineage>
        <taxon>Bacteria</taxon>
        <taxon>Bacillati</taxon>
        <taxon>Actinomycetota</taxon>
        <taxon>Actinomycetes</taxon>
        <taxon>Kitasatosporales</taxon>
        <taxon>Streptomycetaceae</taxon>
        <taxon>Streptomyces</taxon>
    </lineage>
</organism>
<reference evidence="1 2" key="1">
    <citation type="submission" date="2019-09" db="EMBL/GenBank/DDBJ databases">
        <title>Screening of Novel Bioactive Compounds from Soil-Associated.</title>
        <authorList>
            <person name="Zhao S."/>
        </authorList>
    </citation>
    <scope>NUCLEOTIDE SEQUENCE [LARGE SCALE GENOMIC DNA]</scope>
    <source>
        <strain evidence="1 2">HIT-DPA4</strain>
    </source>
</reference>
<dbReference type="Pfam" id="PF03301">
    <property type="entry name" value="Trp_dioxygenase"/>
    <property type="match status" value="1"/>
</dbReference>
<sequence>MTMMSGLRRGRRIRGLSRRGFRVGRWTAARDTTVEPDGFSLACSVTEQVRRTGKHFLPERMLLDLTRIRTRHAAGCPFLAAFLDCLLDKHEERYWNRSYLALPLLELLLDGRHSTLSPDRLSTLLVSDVIRFEIETAGGSRQAPGRGRPDAVTLRKRLRQALRFVADDLGGPHTEDLPSRVAHMSQPRLEELLGHLPRPPATDAGRWFDVTVQPVYVLHDEYFFIRVLQTHEMLFTAIAADMQAAISALRDGRLEEGAERVDHAADMFERAAALFRIVATMRAEQFSLFRQFTQGASAIQSEQYKRFEILCGLPPAPRLRSAAFTSVPVVRAEAENADHDTVSQACLDLRGAGGVSQAEWSLLDAALARLEGRHRRWKSTHRSLAVRMLGDAQGSGYTDGVPYLTTCLQNRLFWQLGAQ</sequence>
<dbReference type="GO" id="GO:0019442">
    <property type="term" value="P:L-tryptophan catabolic process to acetyl-CoA"/>
    <property type="evidence" value="ECO:0007669"/>
    <property type="project" value="TreeGrafter"/>
</dbReference>
<dbReference type="GO" id="GO:0046872">
    <property type="term" value="F:metal ion binding"/>
    <property type="evidence" value="ECO:0007669"/>
    <property type="project" value="InterPro"/>
</dbReference>
<dbReference type="Proteomes" id="UP000442707">
    <property type="component" value="Unassembled WGS sequence"/>
</dbReference>
<dbReference type="EMBL" id="VZRB01000014">
    <property type="protein sequence ID" value="KAB1144706.1"/>
    <property type="molecule type" value="Genomic_DNA"/>
</dbReference>
<keyword evidence="2" id="KW-1185">Reference proteome</keyword>